<dbReference type="PANTHER" id="PTHR46468">
    <property type="entry name" value="SENTRIN-SPECIFIC PROTEASE 8"/>
    <property type="match status" value="1"/>
</dbReference>
<dbReference type="PROSITE" id="PS50600">
    <property type="entry name" value="ULP_PROTEASE"/>
    <property type="match status" value="1"/>
</dbReference>
<dbReference type="OMA" id="EYFEYER"/>
<dbReference type="OrthoDB" id="5065855at2759"/>
<dbReference type="AlphaFoldDB" id="A0A137NZF5"/>
<dbReference type="EMBL" id="KQ964588">
    <property type="protein sequence ID" value="KXN68220.1"/>
    <property type="molecule type" value="Genomic_DNA"/>
</dbReference>
<name>A0A137NZF5_CONC2</name>
<protein>
    <submittedName>
        <fullName evidence="6">Cysteine proteinase</fullName>
    </submittedName>
</protein>
<dbReference type="GO" id="GO:0008234">
    <property type="term" value="F:cysteine-type peptidase activity"/>
    <property type="evidence" value="ECO:0007669"/>
    <property type="project" value="UniProtKB-KW"/>
</dbReference>
<dbReference type="GO" id="GO:0006508">
    <property type="term" value="P:proteolysis"/>
    <property type="evidence" value="ECO:0007669"/>
    <property type="project" value="UniProtKB-KW"/>
</dbReference>
<evidence type="ECO:0000313" key="6">
    <source>
        <dbReference type="EMBL" id="KXN68220.1"/>
    </source>
</evidence>
<gene>
    <name evidence="6" type="ORF">CONCODRAFT_107275</name>
</gene>
<dbReference type="PANTHER" id="PTHR46468:SF1">
    <property type="entry name" value="SENTRIN-SPECIFIC PROTEASE 8"/>
    <property type="match status" value="1"/>
</dbReference>
<evidence type="ECO:0000259" key="5">
    <source>
        <dbReference type="PROSITE" id="PS50600"/>
    </source>
</evidence>
<evidence type="ECO:0000256" key="3">
    <source>
        <dbReference type="ARBA" id="ARBA00022801"/>
    </source>
</evidence>
<evidence type="ECO:0000256" key="4">
    <source>
        <dbReference type="ARBA" id="ARBA00022807"/>
    </source>
</evidence>
<dbReference type="SUPFAM" id="SSF54001">
    <property type="entry name" value="Cysteine proteinases"/>
    <property type="match status" value="1"/>
</dbReference>
<dbReference type="STRING" id="796925.A0A137NZF5"/>
<dbReference type="InterPro" id="IPR038765">
    <property type="entry name" value="Papain-like_cys_pep_sf"/>
</dbReference>
<accession>A0A137NZF5</accession>
<evidence type="ECO:0000256" key="2">
    <source>
        <dbReference type="ARBA" id="ARBA00022670"/>
    </source>
</evidence>
<keyword evidence="3" id="KW-0378">Hydrolase</keyword>
<dbReference type="InterPro" id="IPR044613">
    <property type="entry name" value="Nep1/2-like"/>
</dbReference>
<feature type="domain" description="Ubiquitin-like protease family profile" evidence="5">
    <location>
        <begin position="34"/>
        <end position="191"/>
    </location>
</feature>
<comment type="similarity">
    <text evidence="1">Belongs to the peptidase C48 family.</text>
</comment>
<dbReference type="Gene3D" id="3.40.395.10">
    <property type="entry name" value="Adenoviral Proteinase, Chain A"/>
    <property type="match status" value="1"/>
</dbReference>
<keyword evidence="4" id="KW-0788">Thiol protease</keyword>
<reference evidence="6 7" key="1">
    <citation type="journal article" date="2015" name="Genome Biol. Evol.">
        <title>Phylogenomic analyses indicate that early fungi evolved digesting cell walls of algal ancestors of land plants.</title>
        <authorList>
            <person name="Chang Y."/>
            <person name="Wang S."/>
            <person name="Sekimoto S."/>
            <person name="Aerts A.L."/>
            <person name="Choi C."/>
            <person name="Clum A."/>
            <person name="LaButti K.M."/>
            <person name="Lindquist E.A."/>
            <person name="Yee Ngan C."/>
            <person name="Ohm R.A."/>
            <person name="Salamov A.A."/>
            <person name="Grigoriev I.V."/>
            <person name="Spatafora J.W."/>
            <person name="Berbee M.L."/>
        </authorList>
    </citation>
    <scope>NUCLEOTIDE SEQUENCE [LARGE SCALE GENOMIC DNA]</scope>
    <source>
        <strain evidence="6 7">NRRL 28638</strain>
    </source>
</reference>
<dbReference type="Pfam" id="PF02902">
    <property type="entry name" value="Peptidase_C48"/>
    <property type="match status" value="1"/>
</dbReference>
<proteinExistence type="inferred from homology"/>
<keyword evidence="7" id="KW-1185">Reference proteome</keyword>
<dbReference type="Proteomes" id="UP000070444">
    <property type="component" value="Unassembled WGS sequence"/>
</dbReference>
<dbReference type="GO" id="GO:0000338">
    <property type="term" value="P:protein deneddylation"/>
    <property type="evidence" value="ECO:0007669"/>
    <property type="project" value="TreeGrafter"/>
</dbReference>
<organism evidence="6 7">
    <name type="scientific">Conidiobolus coronatus (strain ATCC 28846 / CBS 209.66 / NRRL 28638)</name>
    <name type="common">Delacroixia coronata</name>
    <dbReference type="NCBI Taxonomy" id="796925"/>
    <lineage>
        <taxon>Eukaryota</taxon>
        <taxon>Fungi</taxon>
        <taxon>Fungi incertae sedis</taxon>
        <taxon>Zoopagomycota</taxon>
        <taxon>Entomophthoromycotina</taxon>
        <taxon>Entomophthoromycetes</taxon>
        <taxon>Entomophthorales</taxon>
        <taxon>Ancylistaceae</taxon>
        <taxon>Conidiobolus</taxon>
    </lineage>
</organism>
<dbReference type="InterPro" id="IPR003653">
    <property type="entry name" value="Peptidase_C48_C"/>
</dbReference>
<sequence>MGIFSKFTTSKINQINNKLNSNFIDPTILNWEDVIIRRSDINTLNPEEWLNDVVISFFYTYLEKDINNLNFDKILLLRPAIVHLITHSQDPQYLVQALPPNLHQKTYIFIPVNDNTQINQAGGNHWSILIYSKLDKSFFYYDSLRDSNYKYAKLTSQKFSQLLNLTECKLRCMTSPQQPNSKLYQNQNYLI</sequence>
<evidence type="ECO:0000256" key="1">
    <source>
        <dbReference type="ARBA" id="ARBA00005234"/>
    </source>
</evidence>
<keyword evidence="2" id="KW-0645">Protease</keyword>
<dbReference type="GO" id="GO:0019784">
    <property type="term" value="F:deNEDDylase activity"/>
    <property type="evidence" value="ECO:0007669"/>
    <property type="project" value="InterPro"/>
</dbReference>
<evidence type="ECO:0000313" key="7">
    <source>
        <dbReference type="Proteomes" id="UP000070444"/>
    </source>
</evidence>